<keyword evidence="2" id="KW-1185">Reference proteome</keyword>
<evidence type="ECO:0000313" key="1">
    <source>
        <dbReference type="EMBL" id="KIK02862.1"/>
    </source>
</evidence>
<name>A0A0C9XYT6_9AGAR</name>
<evidence type="ECO:0000313" key="2">
    <source>
        <dbReference type="Proteomes" id="UP000054477"/>
    </source>
</evidence>
<protein>
    <submittedName>
        <fullName evidence="1">Uncharacterized protein</fullName>
    </submittedName>
</protein>
<dbReference type="AlphaFoldDB" id="A0A0C9XYT6"/>
<organism evidence="1 2">
    <name type="scientific">Laccaria amethystina LaAM-08-1</name>
    <dbReference type="NCBI Taxonomy" id="1095629"/>
    <lineage>
        <taxon>Eukaryota</taxon>
        <taxon>Fungi</taxon>
        <taxon>Dikarya</taxon>
        <taxon>Basidiomycota</taxon>
        <taxon>Agaricomycotina</taxon>
        <taxon>Agaricomycetes</taxon>
        <taxon>Agaricomycetidae</taxon>
        <taxon>Agaricales</taxon>
        <taxon>Agaricineae</taxon>
        <taxon>Hydnangiaceae</taxon>
        <taxon>Laccaria</taxon>
    </lineage>
</organism>
<reference evidence="1 2" key="1">
    <citation type="submission" date="2014-04" db="EMBL/GenBank/DDBJ databases">
        <authorList>
            <consortium name="DOE Joint Genome Institute"/>
            <person name="Kuo A."/>
            <person name="Kohler A."/>
            <person name="Nagy L.G."/>
            <person name="Floudas D."/>
            <person name="Copeland A."/>
            <person name="Barry K.W."/>
            <person name="Cichocki N."/>
            <person name="Veneault-Fourrey C."/>
            <person name="LaButti K."/>
            <person name="Lindquist E.A."/>
            <person name="Lipzen A."/>
            <person name="Lundell T."/>
            <person name="Morin E."/>
            <person name="Murat C."/>
            <person name="Sun H."/>
            <person name="Tunlid A."/>
            <person name="Henrissat B."/>
            <person name="Grigoriev I.V."/>
            <person name="Hibbett D.S."/>
            <person name="Martin F."/>
            <person name="Nordberg H.P."/>
            <person name="Cantor M.N."/>
            <person name="Hua S.X."/>
        </authorList>
    </citation>
    <scope>NUCLEOTIDE SEQUENCE [LARGE SCALE GENOMIC DNA]</scope>
    <source>
        <strain evidence="1 2">LaAM-08-1</strain>
    </source>
</reference>
<accession>A0A0C9XYT6</accession>
<proteinExistence type="predicted"/>
<dbReference type="HOGENOM" id="CLU_1230117_0_0_1"/>
<dbReference type="OrthoDB" id="2909098at2759"/>
<reference evidence="2" key="2">
    <citation type="submission" date="2015-01" db="EMBL/GenBank/DDBJ databases">
        <title>Evolutionary Origins and Diversification of the Mycorrhizal Mutualists.</title>
        <authorList>
            <consortium name="DOE Joint Genome Institute"/>
            <consortium name="Mycorrhizal Genomics Consortium"/>
            <person name="Kohler A."/>
            <person name="Kuo A."/>
            <person name="Nagy L.G."/>
            <person name="Floudas D."/>
            <person name="Copeland A."/>
            <person name="Barry K.W."/>
            <person name="Cichocki N."/>
            <person name="Veneault-Fourrey C."/>
            <person name="LaButti K."/>
            <person name="Lindquist E.A."/>
            <person name="Lipzen A."/>
            <person name="Lundell T."/>
            <person name="Morin E."/>
            <person name="Murat C."/>
            <person name="Riley R."/>
            <person name="Ohm R."/>
            <person name="Sun H."/>
            <person name="Tunlid A."/>
            <person name="Henrissat B."/>
            <person name="Grigoriev I.V."/>
            <person name="Hibbett D.S."/>
            <person name="Martin F."/>
        </authorList>
    </citation>
    <scope>NUCLEOTIDE SEQUENCE [LARGE SCALE GENOMIC DNA]</scope>
    <source>
        <strain evidence="2">LaAM-08-1</strain>
    </source>
</reference>
<sequence length="228" mass="26130">MGRASTATVDFVEDIAQKRIKYETIFSEQAEVLRTDPPRFEAAMAYIQKSPLIAKHGQRWEPTEDNIDEYLAFCDEDCNLVPRDFRDRVKIVHAAHAALMCLVTCKIPQHPESIQLAIVKRHNELAMSLHATPPIQDNREAPLSMPMVQPRHITAEEIQLFQDPEHLHGKQFILLDNDDSGMYEVTGYSRKRDRTLEYDVLFDDCEDSIKLNASEMTVMLEGSLYLPA</sequence>
<gene>
    <name evidence="1" type="ORF">K443DRAFT_677201</name>
</gene>
<dbReference type="EMBL" id="KN838586">
    <property type="protein sequence ID" value="KIK02862.1"/>
    <property type="molecule type" value="Genomic_DNA"/>
</dbReference>
<dbReference type="Proteomes" id="UP000054477">
    <property type="component" value="Unassembled WGS sequence"/>
</dbReference>